<organism evidence="2 3">
    <name type="scientific">Prauserella muralis</name>
    <dbReference type="NCBI Taxonomy" id="588067"/>
    <lineage>
        <taxon>Bacteria</taxon>
        <taxon>Bacillati</taxon>
        <taxon>Actinomycetota</taxon>
        <taxon>Actinomycetes</taxon>
        <taxon>Pseudonocardiales</taxon>
        <taxon>Pseudonocardiaceae</taxon>
        <taxon>Prauserella</taxon>
    </lineage>
</organism>
<evidence type="ECO:0000313" key="3">
    <source>
        <dbReference type="Proteomes" id="UP000249915"/>
    </source>
</evidence>
<proteinExistence type="predicted"/>
<name>A0A2V4APJ9_9PSEU</name>
<protein>
    <submittedName>
        <fullName evidence="2">Uncharacterized protein</fullName>
    </submittedName>
</protein>
<geneLocation type="plasmid" evidence="3">
    <name>ppmurdsm45305</name>
</geneLocation>
<dbReference type="RefSeq" id="WP_112278833.1">
    <property type="nucleotide sequence ID" value="NZ_CM009984.1"/>
</dbReference>
<dbReference type="EMBL" id="MASW01000024">
    <property type="protein sequence ID" value="PXY16591.1"/>
    <property type="molecule type" value="Genomic_DNA"/>
</dbReference>
<feature type="compositionally biased region" description="Low complexity" evidence="1">
    <location>
        <begin position="45"/>
        <end position="60"/>
    </location>
</feature>
<feature type="region of interest" description="Disordered" evidence="1">
    <location>
        <begin position="1"/>
        <end position="60"/>
    </location>
</feature>
<accession>A0A2V4APJ9</accession>
<feature type="compositionally biased region" description="Basic and acidic residues" evidence="1">
    <location>
        <begin position="1"/>
        <end position="19"/>
    </location>
</feature>
<comment type="caution">
    <text evidence="2">The sequence shown here is derived from an EMBL/GenBank/DDBJ whole genome shotgun (WGS) entry which is preliminary data.</text>
</comment>
<dbReference type="Proteomes" id="UP000249915">
    <property type="component" value="Plasmid pPmurDSM45305"/>
</dbReference>
<keyword evidence="3" id="KW-1185">Reference proteome</keyword>
<dbReference type="AlphaFoldDB" id="A0A2V4APJ9"/>
<sequence>MAKLYEQRPADDNSLEKKGGHPSPNRPVNVQNLPTVPSGPAQGASDTTGNDSSSSTSHDD</sequence>
<gene>
    <name evidence="2" type="ORF">BAY60_35960</name>
</gene>
<keyword evidence="2" id="KW-0614">Plasmid</keyword>
<evidence type="ECO:0000313" key="2">
    <source>
        <dbReference type="EMBL" id="PXY16591.1"/>
    </source>
</evidence>
<reference evidence="2 3" key="1">
    <citation type="submission" date="2016-07" db="EMBL/GenBank/DDBJ databases">
        <title>Draft genome sequence of Prauserella muralis DSM 45305, isolated from a mould-covered wall in an indoor environment.</title>
        <authorList>
            <person name="Ruckert C."/>
            <person name="Albersmeier A."/>
            <person name="Jiang C.-L."/>
            <person name="Jiang Y."/>
            <person name="Kalinowski J."/>
            <person name="Schneider O."/>
            <person name="Winkler A."/>
            <person name="Zotchev S.B."/>
        </authorList>
    </citation>
    <scope>NUCLEOTIDE SEQUENCE [LARGE SCALE GENOMIC DNA]</scope>
    <source>
        <strain evidence="2 3">DSM 45305</strain>
        <plasmid evidence="3">ppmurdsm45305</plasmid>
    </source>
</reference>
<evidence type="ECO:0000256" key="1">
    <source>
        <dbReference type="SAM" id="MobiDB-lite"/>
    </source>
</evidence>
<feature type="compositionally biased region" description="Polar residues" evidence="1">
    <location>
        <begin position="26"/>
        <end position="35"/>
    </location>
</feature>